<organism evidence="7 8">
    <name type="scientific">Candidatus Doudnabacteria bacterium RIFCSPHIGHO2_01_FULL_50_11</name>
    <dbReference type="NCBI Taxonomy" id="1817828"/>
    <lineage>
        <taxon>Bacteria</taxon>
        <taxon>Candidatus Doudnaibacteriota</taxon>
    </lineage>
</organism>
<accession>A0A1F5PH11</accession>
<feature type="domain" description="S1 motif" evidence="6">
    <location>
        <begin position="38"/>
        <end position="105"/>
    </location>
</feature>
<evidence type="ECO:0000256" key="5">
    <source>
        <dbReference type="SAM" id="MobiDB-lite"/>
    </source>
</evidence>
<dbReference type="Proteomes" id="UP000178377">
    <property type="component" value="Unassembled WGS sequence"/>
</dbReference>
<dbReference type="GO" id="GO:0003735">
    <property type="term" value="F:structural constituent of ribosome"/>
    <property type="evidence" value="ECO:0007669"/>
    <property type="project" value="TreeGrafter"/>
</dbReference>
<protein>
    <recommendedName>
        <fullName evidence="6">S1 motif domain-containing protein</fullName>
    </recommendedName>
</protein>
<dbReference type="GO" id="GO:0003729">
    <property type="term" value="F:mRNA binding"/>
    <property type="evidence" value="ECO:0007669"/>
    <property type="project" value="TreeGrafter"/>
</dbReference>
<dbReference type="GO" id="GO:1990904">
    <property type="term" value="C:ribonucleoprotein complex"/>
    <property type="evidence" value="ECO:0007669"/>
    <property type="project" value="UniProtKB-KW"/>
</dbReference>
<dbReference type="AlphaFoldDB" id="A0A1F5PH11"/>
<dbReference type="PANTHER" id="PTHR10724">
    <property type="entry name" value="30S RIBOSOMAL PROTEIN S1"/>
    <property type="match status" value="1"/>
</dbReference>
<dbReference type="Pfam" id="PF00575">
    <property type="entry name" value="S1"/>
    <property type="match status" value="2"/>
</dbReference>
<sequence length="405" mass="44553">MTEEQTAVTDVPQHVGPAKTMTDLVGAKGQTVKLMQPGDVVEGNILSKGKNEVYIDIPGYGLGVVRGRELYDDERVLSQMQLGDPVFALVVEQENKDGNVELSFRKAGHERVWSGLKELLDKKELIQSKILEANKGGLMVEINNVLGFLPVSQLSTLHYPRVEEGDKNKILSILQGYVGQMFTVRVITADAEEEKLIVSEKAAQEEELKGKLSKLAVGQSVEGTVTGVVDFGVFVKFSDDLEGLVHISELAWQRIDDPKNIVKVGDKVKAQVISLENDRISLSMKRLTRDPWVDVVKKYQVGQSVKGRVTKLMAFGAFVELDNDIHGLAPLGELSDHEISDPKEAVTEGEEYTFKIISIEPENHRLGLSLKALHEEKNKDASAPAPEVPATPEASEQSPISEPQK</sequence>
<dbReference type="GO" id="GO:0006412">
    <property type="term" value="P:translation"/>
    <property type="evidence" value="ECO:0007669"/>
    <property type="project" value="TreeGrafter"/>
</dbReference>
<dbReference type="InterPro" id="IPR035104">
    <property type="entry name" value="Ribosomal_protein_S1-like"/>
</dbReference>
<keyword evidence="2" id="KW-0689">Ribosomal protein</keyword>
<dbReference type="STRING" id="1817828.A2722_04370"/>
<name>A0A1F5PH11_9BACT</name>
<keyword evidence="3" id="KW-0687">Ribonucleoprotein</keyword>
<comment type="caution">
    <text evidence="7">The sequence shown here is derived from an EMBL/GenBank/DDBJ whole genome shotgun (WGS) entry which is preliminary data.</text>
</comment>
<feature type="domain" description="S1 motif" evidence="6">
    <location>
        <begin position="123"/>
        <end position="201"/>
    </location>
</feature>
<comment type="similarity">
    <text evidence="1">Belongs to the bacterial ribosomal protein bS1 family.</text>
</comment>
<proteinExistence type="inferred from homology"/>
<comment type="function">
    <text evidence="4">Binds mRNA; thus facilitating recognition of the initiation point. It is needed to translate mRNA with a short Shine-Dalgarno (SD) purine-rich sequence.</text>
</comment>
<evidence type="ECO:0000313" key="7">
    <source>
        <dbReference type="EMBL" id="OGE88952.1"/>
    </source>
</evidence>
<dbReference type="EMBL" id="MFEO01000027">
    <property type="protein sequence ID" value="OGE88952.1"/>
    <property type="molecule type" value="Genomic_DNA"/>
</dbReference>
<dbReference type="PRINTS" id="PR00681">
    <property type="entry name" value="RIBOSOMALS1"/>
</dbReference>
<feature type="domain" description="S1 motif" evidence="6">
    <location>
        <begin position="302"/>
        <end position="371"/>
    </location>
</feature>
<dbReference type="PROSITE" id="PS50126">
    <property type="entry name" value="S1"/>
    <property type="match status" value="4"/>
</dbReference>
<gene>
    <name evidence="7" type="ORF">A2722_04370</name>
</gene>
<evidence type="ECO:0000259" key="6">
    <source>
        <dbReference type="PROSITE" id="PS50126"/>
    </source>
</evidence>
<dbReference type="InterPro" id="IPR003029">
    <property type="entry name" value="S1_domain"/>
</dbReference>
<dbReference type="CDD" id="cd04465">
    <property type="entry name" value="S1_RPS1_repeat_ec2_hs2"/>
    <property type="match status" value="1"/>
</dbReference>
<dbReference type="FunFam" id="2.40.50.140:FF:000103">
    <property type="entry name" value="protein RRP5 homolog"/>
    <property type="match status" value="2"/>
</dbReference>
<dbReference type="InterPro" id="IPR012340">
    <property type="entry name" value="NA-bd_OB-fold"/>
</dbReference>
<evidence type="ECO:0000256" key="4">
    <source>
        <dbReference type="ARBA" id="ARBA00025604"/>
    </source>
</evidence>
<evidence type="ECO:0000256" key="1">
    <source>
        <dbReference type="ARBA" id="ARBA00006767"/>
    </source>
</evidence>
<evidence type="ECO:0000256" key="3">
    <source>
        <dbReference type="ARBA" id="ARBA00023274"/>
    </source>
</evidence>
<dbReference type="SMART" id="SM00316">
    <property type="entry name" value="S1"/>
    <property type="match status" value="4"/>
</dbReference>
<feature type="domain" description="S1 motif" evidence="6">
    <location>
        <begin position="218"/>
        <end position="285"/>
    </location>
</feature>
<dbReference type="GO" id="GO:0005840">
    <property type="term" value="C:ribosome"/>
    <property type="evidence" value="ECO:0007669"/>
    <property type="project" value="UniProtKB-KW"/>
</dbReference>
<dbReference type="SUPFAM" id="SSF50249">
    <property type="entry name" value="Nucleic acid-binding proteins"/>
    <property type="match status" value="4"/>
</dbReference>
<evidence type="ECO:0000313" key="8">
    <source>
        <dbReference type="Proteomes" id="UP000178377"/>
    </source>
</evidence>
<dbReference type="InterPro" id="IPR050437">
    <property type="entry name" value="Ribos_protein_bS1-like"/>
</dbReference>
<reference evidence="7 8" key="1">
    <citation type="journal article" date="2016" name="Nat. Commun.">
        <title>Thousands of microbial genomes shed light on interconnected biogeochemical processes in an aquifer system.</title>
        <authorList>
            <person name="Anantharaman K."/>
            <person name="Brown C.T."/>
            <person name="Hug L.A."/>
            <person name="Sharon I."/>
            <person name="Castelle C.J."/>
            <person name="Probst A.J."/>
            <person name="Thomas B.C."/>
            <person name="Singh A."/>
            <person name="Wilkins M.J."/>
            <person name="Karaoz U."/>
            <person name="Brodie E.L."/>
            <person name="Williams K.H."/>
            <person name="Hubbard S.S."/>
            <person name="Banfield J.F."/>
        </authorList>
    </citation>
    <scope>NUCLEOTIDE SEQUENCE [LARGE SCALE GENOMIC DNA]</scope>
</reference>
<feature type="region of interest" description="Disordered" evidence="5">
    <location>
        <begin position="370"/>
        <end position="405"/>
    </location>
</feature>
<dbReference type="PANTHER" id="PTHR10724:SF7">
    <property type="entry name" value="SMALL RIBOSOMAL SUBUNIT PROTEIN BS1C"/>
    <property type="match status" value="1"/>
</dbReference>
<dbReference type="Gene3D" id="2.40.50.140">
    <property type="entry name" value="Nucleic acid-binding proteins"/>
    <property type="match status" value="4"/>
</dbReference>
<evidence type="ECO:0000256" key="2">
    <source>
        <dbReference type="ARBA" id="ARBA00022980"/>
    </source>
</evidence>
<feature type="compositionally biased region" description="Low complexity" evidence="5">
    <location>
        <begin position="381"/>
        <end position="396"/>
    </location>
</feature>